<comment type="caution">
    <text evidence="6">The sequence shown here is derived from an EMBL/GenBank/DDBJ whole genome shotgun (WGS) entry which is preliminary data.</text>
</comment>
<evidence type="ECO:0000256" key="1">
    <source>
        <dbReference type="ARBA" id="ARBA00023015"/>
    </source>
</evidence>
<evidence type="ECO:0000259" key="5">
    <source>
        <dbReference type="PROSITE" id="PS50977"/>
    </source>
</evidence>
<accession>A0A512HD23</accession>
<organism evidence="6 7">
    <name type="scientific">Ciceribacter naphthalenivorans</name>
    <dbReference type="NCBI Taxonomy" id="1118451"/>
    <lineage>
        <taxon>Bacteria</taxon>
        <taxon>Pseudomonadati</taxon>
        <taxon>Pseudomonadota</taxon>
        <taxon>Alphaproteobacteria</taxon>
        <taxon>Hyphomicrobiales</taxon>
        <taxon>Rhizobiaceae</taxon>
        <taxon>Ciceribacter</taxon>
    </lineage>
</organism>
<dbReference type="GO" id="GO:0003677">
    <property type="term" value="F:DNA binding"/>
    <property type="evidence" value="ECO:0007669"/>
    <property type="project" value="UniProtKB-UniRule"/>
</dbReference>
<evidence type="ECO:0000256" key="2">
    <source>
        <dbReference type="ARBA" id="ARBA00023125"/>
    </source>
</evidence>
<dbReference type="PANTHER" id="PTHR47506">
    <property type="entry name" value="TRANSCRIPTIONAL REGULATORY PROTEIN"/>
    <property type="match status" value="1"/>
</dbReference>
<keyword evidence="2 4" id="KW-0238">DNA-binding</keyword>
<feature type="domain" description="HTH tetR-type" evidence="5">
    <location>
        <begin position="11"/>
        <end position="71"/>
    </location>
</feature>
<protein>
    <submittedName>
        <fullName evidence="6">TetR family transcriptional regulator</fullName>
    </submittedName>
</protein>
<gene>
    <name evidence="6" type="ORF">RNA01_02810</name>
</gene>
<evidence type="ECO:0000313" key="7">
    <source>
        <dbReference type="Proteomes" id="UP000321717"/>
    </source>
</evidence>
<feature type="DNA-binding region" description="H-T-H motif" evidence="4">
    <location>
        <begin position="34"/>
        <end position="53"/>
    </location>
</feature>
<evidence type="ECO:0000256" key="3">
    <source>
        <dbReference type="ARBA" id="ARBA00023163"/>
    </source>
</evidence>
<dbReference type="OrthoDB" id="7252896at2"/>
<dbReference type="SUPFAM" id="SSF46689">
    <property type="entry name" value="Homeodomain-like"/>
    <property type="match status" value="1"/>
</dbReference>
<dbReference type="PRINTS" id="PR00455">
    <property type="entry name" value="HTHTETR"/>
</dbReference>
<dbReference type="Pfam" id="PF00440">
    <property type="entry name" value="TetR_N"/>
    <property type="match status" value="1"/>
</dbReference>
<dbReference type="Gene3D" id="1.10.357.10">
    <property type="entry name" value="Tetracycline Repressor, domain 2"/>
    <property type="match status" value="1"/>
</dbReference>
<evidence type="ECO:0000256" key="4">
    <source>
        <dbReference type="PROSITE-ProRule" id="PRU00335"/>
    </source>
</evidence>
<dbReference type="Proteomes" id="UP000321717">
    <property type="component" value="Unassembled WGS sequence"/>
</dbReference>
<keyword evidence="3" id="KW-0804">Transcription</keyword>
<dbReference type="EMBL" id="BJZP01000001">
    <property type="protein sequence ID" value="GEO83349.1"/>
    <property type="molecule type" value="Genomic_DNA"/>
</dbReference>
<dbReference type="PROSITE" id="PS50977">
    <property type="entry name" value="HTH_TETR_2"/>
    <property type="match status" value="1"/>
</dbReference>
<dbReference type="PANTHER" id="PTHR47506:SF1">
    <property type="entry name" value="HTH-TYPE TRANSCRIPTIONAL REGULATOR YJDC"/>
    <property type="match status" value="1"/>
</dbReference>
<keyword evidence="7" id="KW-1185">Reference proteome</keyword>
<dbReference type="InterPro" id="IPR009057">
    <property type="entry name" value="Homeodomain-like_sf"/>
</dbReference>
<reference evidence="6 7" key="1">
    <citation type="submission" date="2019-07" db="EMBL/GenBank/DDBJ databases">
        <title>Whole genome shotgun sequence of Rhizobium naphthalenivorans NBRC 107585.</title>
        <authorList>
            <person name="Hosoyama A."/>
            <person name="Uohara A."/>
            <person name="Ohji S."/>
            <person name="Ichikawa N."/>
        </authorList>
    </citation>
    <scope>NUCLEOTIDE SEQUENCE [LARGE SCALE GENOMIC DNA]</scope>
    <source>
        <strain evidence="6 7">NBRC 107585</strain>
    </source>
</reference>
<evidence type="ECO:0000313" key="6">
    <source>
        <dbReference type="EMBL" id="GEO83349.1"/>
    </source>
</evidence>
<dbReference type="InterPro" id="IPR001647">
    <property type="entry name" value="HTH_TetR"/>
</dbReference>
<proteinExistence type="predicted"/>
<keyword evidence="1" id="KW-0805">Transcription regulation</keyword>
<name>A0A512HD23_9HYPH</name>
<sequence length="195" mass="21292">MARLSRAETMAITRNKLINSALQTFLKVGFSAATIDGIAEQAGFSRGAFYAHFSSKEQIFLEIIASQADDVTPKLIAKIEGASNASDAIEAVSRWAEERSQSQDLVVLMMEVMQLAKQNGTLDERYTRLFKKNWYAVGEALRPFFPEQRMPGSPEEIIAIIVALSYGPVVSGAGGFSSGRLVKLVLTAMMLPHSS</sequence>
<dbReference type="AlphaFoldDB" id="A0A512HD23"/>